<reference evidence="4 6" key="2">
    <citation type="submission" date="2023-09" db="EMBL/GenBank/DDBJ databases">
        <title>Complete-Gapless Cercospora beticola genome.</title>
        <authorList>
            <person name="Wyatt N.A."/>
            <person name="Spanner R.E."/>
            <person name="Bolton M.D."/>
        </authorList>
    </citation>
    <scope>NUCLEOTIDE SEQUENCE [LARGE SCALE GENOMIC DNA]</scope>
    <source>
        <strain evidence="4">Cb09-40</strain>
    </source>
</reference>
<accession>A0A2G5H9Q1</accession>
<dbReference type="AlphaFoldDB" id="A0A2G5H9Q1"/>
<evidence type="ECO:0000256" key="1">
    <source>
        <dbReference type="SAM" id="MobiDB-lite"/>
    </source>
</evidence>
<evidence type="ECO:0000313" key="5">
    <source>
        <dbReference type="Proteomes" id="UP000230605"/>
    </source>
</evidence>
<dbReference type="PANTHER" id="PTHR38795">
    <property type="entry name" value="DUF6604 DOMAIN-CONTAINING PROTEIN"/>
    <property type="match status" value="1"/>
</dbReference>
<gene>
    <name evidence="3" type="ORF">CB0940_07389</name>
    <name evidence="4" type="ORF">RHO25_007970</name>
</gene>
<feature type="region of interest" description="Disordered" evidence="1">
    <location>
        <begin position="163"/>
        <end position="196"/>
    </location>
</feature>
<evidence type="ECO:0000313" key="4">
    <source>
        <dbReference type="EMBL" id="WPB03333.1"/>
    </source>
</evidence>
<keyword evidence="6" id="KW-1185">Reference proteome</keyword>
<feature type="compositionally biased region" description="Low complexity" evidence="1">
    <location>
        <begin position="130"/>
        <end position="146"/>
    </location>
</feature>
<dbReference type="Proteomes" id="UP000230605">
    <property type="component" value="Chromosome 5"/>
</dbReference>
<proteinExistence type="predicted"/>
<name>A0A2G5H9Q1_CERBT</name>
<dbReference type="OrthoDB" id="5238236at2759"/>
<evidence type="ECO:0000259" key="2">
    <source>
        <dbReference type="Pfam" id="PF20253"/>
    </source>
</evidence>
<dbReference type="PANTHER" id="PTHR38795:SF1">
    <property type="entry name" value="DUF6604 DOMAIN-CONTAINING PROTEIN"/>
    <property type="match status" value="1"/>
</dbReference>
<dbReference type="Pfam" id="PF20253">
    <property type="entry name" value="DUF6604"/>
    <property type="match status" value="1"/>
</dbReference>
<dbReference type="EMBL" id="CP134188">
    <property type="protein sequence ID" value="WPB03333.1"/>
    <property type="molecule type" value="Genomic_DNA"/>
</dbReference>
<sequence>MEPSPLADHYTRYKLGTAKIIRWLSQQAQRITERSGNVMNLPSPLTTKTLIRLAKIISLAKPKSKVPISILLVIEDVIRGRQRCADFYGQLEVNTTDGKFTSTNESHRHFISVLEEVRTLLKALDIEQPKNSGHSTGSNSKSTGSKPAESVKKNIFETLELEEPSDRLQNLSVTSKKGGKKSEQPPSTPELEEDGESKAAMSVWCMFEDIREIRNHLQSVWRDFYDGKISFLAAVELTQTAFIFMEHITWGLEPIDNGPEISYDEISDFLGIETTMGRRGTVTLFMNKTNIRATSDAAELLCISAWTVLQDFRTCIMAVHNPKYSNVRYNRQPFADALRQCEPILRHMATVLGDEPYNGDVKGFWLDSFTDDLLQMCRGGGPIPIRTVAQCQVIVDALPALAGQIHLGDEIVRESLDRSSYETRYKGYERMAERLGDQHAREIFAAGRQNGTIPGMDAALYQGLVGTYPWPSDRNPEDLLKHLPLFAGFRLCHVRVGHCISSINSSEGESGEVDHAAVLGLAYLYRAARRIDLLQGEWADMETLIASQNMAGLYVREADSLAGYARHFDLSIGVPASAFARNAALRPGLPGKSTIATKLKRLQSPSAFARRLAHGADLVASGLNGYSAFYASLYKDAETMKKAPVTHLTSVELLQTIQQSMEADEVYLKFDYWAFSMRCKAIFDNLRKREAGQLKKLFGKKIPDVVELTHTILWQAADTPLNSRPRERPLLAGIAEHVGNVSVHDGCSFLSVAQHGTTGHIKEEDKPSSKYKWGGEQQVNPYGTKQDRPETHREVLEEVVDAERNRILNATCAKFRELENAGITTEKRLALTRAWADEEFVKAKLPFLINKMDFLEEFQNIVITTKVTGDPVFALLAEIMGDPFWLLGGNGPEPSARSGAEE</sequence>
<protein>
    <recommendedName>
        <fullName evidence="2">DUF6604 domain-containing protein</fullName>
    </recommendedName>
</protein>
<evidence type="ECO:0000313" key="3">
    <source>
        <dbReference type="EMBL" id="PIA89257.1"/>
    </source>
</evidence>
<dbReference type="Proteomes" id="UP001302367">
    <property type="component" value="Chromosome 5"/>
</dbReference>
<reference evidence="3 5" key="1">
    <citation type="submission" date="2015-10" db="EMBL/GenBank/DDBJ databases">
        <title>The cercosporin biosynthetic gene cluster was horizontally transferred to several fungal lineages and shown to be expanded in Cercospora beticola based on microsynteny with recipient genomes.</title>
        <authorList>
            <person name="De Jonge R."/>
            <person name="Ebert M.K."/>
            <person name="Suttle J.C."/>
            <person name="Jurick Ii W.M."/>
            <person name="Secor G.A."/>
            <person name="Thomma B.P."/>
            <person name="Van De Peer Y."/>
            <person name="Bolton M.D."/>
        </authorList>
    </citation>
    <scope>NUCLEOTIDE SEQUENCE [LARGE SCALE GENOMIC DNA]</scope>
    <source>
        <strain evidence="3 5">09-40</strain>
    </source>
</reference>
<dbReference type="EMBL" id="LKMD01000108">
    <property type="protein sequence ID" value="PIA89257.1"/>
    <property type="molecule type" value="Genomic_DNA"/>
</dbReference>
<dbReference type="InterPro" id="IPR046539">
    <property type="entry name" value="DUF6604"/>
</dbReference>
<feature type="domain" description="DUF6604" evidence="2">
    <location>
        <begin position="12"/>
        <end position="247"/>
    </location>
</feature>
<feature type="region of interest" description="Disordered" evidence="1">
    <location>
        <begin position="127"/>
        <end position="149"/>
    </location>
</feature>
<evidence type="ECO:0000313" key="6">
    <source>
        <dbReference type="Proteomes" id="UP001302367"/>
    </source>
</evidence>
<organism evidence="3 5">
    <name type="scientific">Cercospora beticola</name>
    <name type="common">Sugarbeet leaf spot fungus</name>
    <dbReference type="NCBI Taxonomy" id="122368"/>
    <lineage>
        <taxon>Eukaryota</taxon>
        <taxon>Fungi</taxon>
        <taxon>Dikarya</taxon>
        <taxon>Ascomycota</taxon>
        <taxon>Pezizomycotina</taxon>
        <taxon>Dothideomycetes</taxon>
        <taxon>Dothideomycetidae</taxon>
        <taxon>Mycosphaerellales</taxon>
        <taxon>Mycosphaerellaceae</taxon>
        <taxon>Cercospora</taxon>
    </lineage>
</organism>